<dbReference type="AlphaFoldDB" id="A0A1T4VVF1"/>
<dbReference type="Proteomes" id="UP000190814">
    <property type="component" value="Unassembled WGS sequence"/>
</dbReference>
<proteinExistence type="predicted"/>
<keyword evidence="2" id="KW-1185">Reference proteome</keyword>
<accession>A0A1T4VVF1</accession>
<sequence length="165" mass="19461">MNEKETKDLEDFLSNPNESFETFKKKFEIDDELEPFHVYASEVIARKRAKAKEEGKNYRFYNSNQIFIRANIKERYGYKLLERKDQLGNKRDIVFRIAYAAGFSVQEVNRALKCAGFSPLYIKDKRDAFLYYCFKTRINSFDVDDLDEKLIENGFAPLDTVGKDM</sequence>
<evidence type="ECO:0000313" key="2">
    <source>
        <dbReference type="Proteomes" id="UP000190814"/>
    </source>
</evidence>
<dbReference type="EMBL" id="FUXZ01000010">
    <property type="protein sequence ID" value="SKA68963.1"/>
    <property type="molecule type" value="Genomic_DNA"/>
</dbReference>
<reference evidence="1 2" key="1">
    <citation type="submission" date="2017-02" db="EMBL/GenBank/DDBJ databases">
        <authorList>
            <person name="Peterson S.W."/>
        </authorList>
    </citation>
    <scope>NUCLEOTIDE SEQUENCE [LARGE SCALE GENOMIC DNA]</scope>
    <source>
        <strain evidence="1 2">ATCC 35992</strain>
    </source>
</reference>
<gene>
    <name evidence="1" type="ORF">SAMN02745111_01705</name>
</gene>
<organism evidence="1 2">
    <name type="scientific">Eubacterium uniforme</name>
    <dbReference type="NCBI Taxonomy" id="39495"/>
    <lineage>
        <taxon>Bacteria</taxon>
        <taxon>Bacillati</taxon>
        <taxon>Bacillota</taxon>
        <taxon>Clostridia</taxon>
        <taxon>Eubacteriales</taxon>
        <taxon>Eubacteriaceae</taxon>
        <taxon>Eubacterium</taxon>
    </lineage>
</organism>
<name>A0A1T4VVF1_9FIRM</name>
<dbReference type="STRING" id="39495.SAMN02745111_01705"/>
<evidence type="ECO:0000313" key="1">
    <source>
        <dbReference type="EMBL" id="SKA68963.1"/>
    </source>
</evidence>
<protein>
    <submittedName>
        <fullName evidence="1">Uncharacterized protein</fullName>
    </submittedName>
</protein>
<dbReference type="OrthoDB" id="3233490at2"/>
<dbReference type="RefSeq" id="WP_078766558.1">
    <property type="nucleotide sequence ID" value="NZ_FUXZ01000010.1"/>
</dbReference>